<evidence type="ECO:0000259" key="14">
    <source>
        <dbReference type="PROSITE" id="PS50893"/>
    </source>
</evidence>
<dbReference type="Proteomes" id="UP000694406">
    <property type="component" value="Unplaced"/>
</dbReference>
<keyword evidence="11" id="KW-0325">Glycoprotein</keyword>
<protein>
    <recommendedName>
        <fullName evidence="2">P-type phospholipid transporter</fullName>
        <ecNumber evidence="2">7.6.2.1</ecNumber>
    </recommendedName>
</protein>
<evidence type="ECO:0000256" key="8">
    <source>
        <dbReference type="ARBA" id="ARBA00022989"/>
    </source>
</evidence>
<feature type="transmembrane region" description="Helical" evidence="13">
    <location>
        <begin position="214"/>
        <end position="237"/>
    </location>
</feature>
<evidence type="ECO:0000256" key="13">
    <source>
        <dbReference type="SAM" id="Phobius"/>
    </source>
</evidence>
<sequence length="1535" mass="171932">ESFLLFKLSCEKSNRTFDYKSMKLLDQRRFWAGIIFPEIAPKSVDLPHHVKYKIRMDIDSVERTNKIKDKFWDSGPRADPFDDMRYIWGGFNYLQDVIEQAIIRTLTGSEKKTGVYVQQMPYPCYVDDLFLRILSRSMPLFMTLAWIYSVAVIIKGIVYEKEARLKETMKIMGLKNGILWLSWFISSLIPILMSAGLLTFILKKGNLFPYSDPSVIFLFLSLFGVVTISQCFLISTFFSRANIAAACGGIIYFILYLPYVLCEAWQNYIGFSVRSLLSSVAFGYGCEYVSLFEEQGIGLQWDSLFETPVEKDNFSLTISVFMMVLDSLLYGIMTWYIESVFPGQYGIPRPWYFPFTKSYWFGEESGGQWLPSHVAGSSEICMEEEPSHLPLGVSIKNLVKVYRDGKKLAVDGLTLNFYEGQITSFLGHNGAGKTTTMSILTGLFPPTSGTAFILGKDIRSELNTIRKNLGVCPQHNVLFDELTVEEHIWFYARLKGLPKKLVRKEMEQMATDVGLPHKLKSKTSQLSGGMQRKLSIALAFVGGSKVVILDEPTAGVDPYSRRGIWELLLKYRQGRTIILSTHHMDEADILGDRIAIISNGKLCCVGSSLFLKNQLGTGYYLTLVKKDVDSSLSSCRNSSSTISYLKKLSRAANLMTHCVLLDVSAISNLIMKHVSEAKLVEDIGHELSYVLPYEAAREGAFVELFHEIDDRLSDLGISSYGISETTLEEVCDSNCSEIGLLPMRYGTLPARRNRIFGDRQSCLRPFTEDDAFDPNDSDIDPGRVESFHVSLPSSLFLKNFVSPFYSLLSASFQIVLPAIFVCIALVFSLIVPPFGKYPNLELHPWMYGQQYTFISNDAPEDATTQKILNALLSKPGFGTRCMEGYTIPETPCSVGEEEWSQAPVPENVIEIFQKGNWTMENPSPSCICSNNNIKKILPICPTGAGGLPPPQRTQKTTDILQNLSGRNISDYLVKTYAQIIGKRCFILLIVAISFIMFPFQVWFNNKGWHAVAAFVNVINNAILRANLQDGENASNYGITVFNHPLNLTKQQLSEVALMTTSVDVLVSICVIFAMSFVPASFVVFLIQERVSKAKHLQFICGVKPVIYWVANFVWDMCNYIIPATLVIIIFICFQQKSYVSSTNLPVLALLLLLYGWSITPLMYPASFIFKIPSTAYVVLTSVNLFIGINASVITFVLELFTSSNFNNINDILKSVFLIFPHFCLGRGLIDMVKNQAMDVAHSLGFHCLLGRNLFAMAIEGAVFFLITVLIQYRFFIKSRPINAKLPPVNEEDEDVIRERQRIIGGGGQSDILEIKELTKVRETTNKKPAVDRICVGIPPGECFGLLGVNGAGKSSTFKMLTGDTDVTGGDAFLKGNSILSNIEEVHQNMGYCPQFDAIQELMTGREHLEFFALLRGVPEKEVCKVGEWAVRKLGLVKYAEKYAGTYSGGNKRKLSTAMALIGGPPVVFLDEPTTGMDPKARRFLWNCALSIIKEGRSVVLTSHSMEECEALCTRMAIMVNGRFRCLGSVQHLKNR</sequence>
<dbReference type="FunFam" id="3.40.50.300:FF:000232">
    <property type="entry name" value="ATP-binding cassette, sub-family A (ABC1), member 1"/>
    <property type="match status" value="1"/>
</dbReference>
<evidence type="ECO:0000256" key="10">
    <source>
        <dbReference type="ARBA" id="ARBA00023157"/>
    </source>
</evidence>
<dbReference type="Gene3D" id="3.40.50.300">
    <property type="entry name" value="P-loop containing nucleotide triphosphate hydrolases"/>
    <property type="match status" value="2"/>
</dbReference>
<evidence type="ECO:0000313" key="16">
    <source>
        <dbReference type="Proteomes" id="UP000694406"/>
    </source>
</evidence>
<dbReference type="SUPFAM" id="SSF52540">
    <property type="entry name" value="P-loop containing nucleoside triphosphate hydrolases"/>
    <property type="match status" value="2"/>
</dbReference>
<dbReference type="InterPro" id="IPR003439">
    <property type="entry name" value="ABC_transporter-like_ATP-bd"/>
</dbReference>
<evidence type="ECO:0000313" key="15">
    <source>
        <dbReference type="Ensembl" id="ENSLLTP00000022330.1"/>
    </source>
</evidence>
<keyword evidence="3" id="KW-0597">Phosphoprotein</keyword>
<dbReference type="Ensembl" id="ENSLLTT00000023157.1">
    <property type="protein sequence ID" value="ENSLLTP00000022330.1"/>
    <property type="gene ID" value="ENSLLTG00000010738.1"/>
</dbReference>
<dbReference type="EC" id="7.6.2.1" evidence="2"/>
<feature type="transmembrane region" description="Helical" evidence="13">
    <location>
        <begin position="178"/>
        <end position="202"/>
    </location>
</feature>
<keyword evidence="9 13" id="KW-0472">Membrane</keyword>
<organism evidence="15 16">
    <name type="scientific">Laticauda laticaudata</name>
    <name type="common">Blue-ringed sea krait</name>
    <name type="synonym">Blue-lipped sea krait</name>
    <dbReference type="NCBI Taxonomy" id="8630"/>
    <lineage>
        <taxon>Eukaryota</taxon>
        <taxon>Metazoa</taxon>
        <taxon>Chordata</taxon>
        <taxon>Craniata</taxon>
        <taxon>Vertebrata</taxon>
        <taxon>Euteleostomi</taxon>
        <taxon>Lepidosauria</taxon>
        <taxon>Squamata</taxon>
        <taxon>Bifurcata</taxon>
        <taxon>Unidentata</taxon>
        <taxon>Episquamata</taxon>
        <taxon>Toxicofera</taxon>
        <taxon>Serpentes</taxon>
        <taxon>Colubroidea</taxon>
        <taxon>Elapidae</taxon>
        <taxon>Laticaudinae</taxon>
        <taxon>Laticauda</taxon>
    </lineage>
</organism>
<feature type="domain" description="ABC transporter" evidence="14">
    <location>
        <begin position="1312"/>
        <end position="1535"/>
    </location>
</feature>
<dbReference type="FunFam" id="3.40.50.300:FF:000264">
    <property type="entry name" value="ATP-binding cassette, sub-family A (ABC1), member 1"/>
    <property type="match status" value="1"/>
</dbReference>
<gene>
    <name evidence="15" type="primary">ABCA1</name>
</gene>
<accession>A0A8C5WYF4</accession>
<name>A0A8C5WYF4_LATLA</name>
<dbReference type="GO" id="GO:0005548">
    <property type="term" value="F:phospholipid transporter activity"/>
    <property type="evidence" value="ECO:0007669"/>
    <property type="project" value="UniProtKB-ARBA"/>
</dbReference>
<dbReference type="Pfam" id="PF00005">
    <property type="entry name" value="ABC_tran"/>
    <property type="match status" value="2"/>
</dbReference>
<evidence type="ECO:0000256" key="12">
    <source>
        <dbReference type="ARBA" id="ARBA00034036"/>
    </source>
</evidence>
<evidence type="ECO:0000256" key="11">
    <source>
        <dbReference type="ARBA" id="ARBA00023180"/>
    </source>
</evidence>
<evidence type="ECO:0000256" key="6">
    <source>
        <dbReference type="ARBA" id="ARBA00022840"/>
    </source>
</evidence>
<dbReference type="PROSITE" id="PS00211">
    <property type="entry name" value="ABC_TRANSPORTER_1"/>
    <property type="match status" value="1"/>
</dbReference>
<dbReference type="CDD" id="cd03263">
    <property type="entry name" value="ABC_subfamily_A"/>
    <property type="match status" value="2"/>
</dbReference>
<dbReference type="InterPro" id="IPR017871">
    <property type="entry name" value="ABC_transporter-like_CS"/>
</dbReference>
<feature type="transmembrane region" description="Helical" evidence="13">
    <location>
        <begin position="1064"/>
        <end position="1086"/>
    </location>
</feature>
<feature type="transmembrane region" description="Helical" evidence="13">
    <location>
        <begin position="1253"/>
        <end position="1275"/>
    </location>
</feature>
<dbReference type="GO" id="GO:0005524">
    <property type="term" value="F:ATP binding"/>
    <property type="evidence" value="ECO:0007669"/>
    <property type="project" value="UniProtKB-KW"/>
</dbReference>
<feature type="transmembrane region" description="Helical" evidence="13">
    <location>
        <begin position="984"/>
        <end position="1003"/>
    </location>
</feature>
<dbReference type="SMART" id="SM00382">
    <property type="entry name" value="AAA"/>
    <property type="match status" value="2"/>
</dbReference>
<evidence type="ECO:0000256" key="3">
    <source>
        <dbReference type="ARBA" id="ARBA00022553"/>
    </source>
</evidence>
<dbReference type="PANTHER" id="PTHR19229">
    <property type="entry name" value="ATP-BINDING CASSETTE TRANSPORTER SUBFAMILY A ABCA"/>
    <property type="match status" value="1"/>
</dbReference>
<evidence type="ECO:0000256" key="2">
    <source>
        <dbReference type="ARBA" id="ARBA00012189"/>
    </source>
</evidence>
<comment type="catalytic activity">
    <reaction evidence="12">
        <text>ATP + H2O + phospholipidSide 1 = ADP + phosphate + phospholipidSide 2.</text>
        <dbReference type="EC" id="7.6.2.1"/>
    </reaction>
</comment>
<dbReference type="GO" id="GO:0140326">
    <property type="term" value="F:ATPase-coupled intramembrane lipid transporter activity"/>
    <property type="evidence" value="ECO:0007669"/>
    <property type="project" value="UniProtKB-EC"/>
</dbReference>
<dbReference type="GO" id="GO:0140359">
    <property type="term" value="F:ABC-type transporter activity"/>
    <property type="evidence" value="ECO:0007669"/>
    <property type="project" value="InterPro"/>
</dbReference>
<dbReference type="GO" id="GO:0016887">
    <property type="term" value="F:ATP hydrolysis activity"/>
    <property type="evidence" value="ECO:0007669"/>
    <property type="project" value="InterPro"/>
</dbReference>
<keyword evidence="4 13" id="KW-0812">Transmembrane</keyword>
<keyword evidence="7" id="KW-1278">Translocase</keyword>
<dbReference type="PROSITE" id="PS50893">
    <property type="entry name" value="ABC_TRANSPORTER_2"/>
    <property type="match status" value="2"/>
</dbReference>
<comment type="subcellular location">
    <subcellularLocation>
        <location evidence="1">Membrane</location>
        <topology evidence="1">Multi-pass membrane protein</topology>
    </subcellularLocation>
</comment>
<dbReference type="GO" id="GO:0016020">
    <property type="term" value="C:membrane"/>
    <property type="evidence" value="ECO:0007669"/>
    <property type="project" value="UniProtKB-SubCell"/>
</dbReference>
<dbReference type="GeneTree" id="ENSGT00940000154658"/>
<feature type="transmembrane region" description="Helical" evidence="13">
    <location>
        <begin position="140"/>
        <end position="158"/>
    </location>
</feature>
<dbReference type="InterPro" id="IPR027417">
    <property type="entry name" value="P-loop_NTPase"/>
</dbReference>
<reference evidence="15" key="1">
    <citation type="submission" date="2025-08" db="UniProtKB">
        <authorList>
            <consortium name="Ensembl"/>
        </authorList>
    </citation>
    <scope>IDENTIFICATION</scope>
</reference>
<dbReference type="InterPro" id="IPR013525">
    <property type="entry name" value="ABC2_TM"/>
</dbReference>
<keyword evidence="6" id="KW-0067">ATP-binding</keyword>
<keyword evidence="8 13" id="KW-1133">Transmembrane helix</keyword>
<keyword evidence="5" id="KW-0547">Nucleotide-binding</keyword>
<dbReference type="PANTHER" id="PTHR19229:SF34">
    <property type="entry name" value="PHOSPHOLIPID-TRANSPORTING ATPASE ABCA1"/>
    <property type="match status" value="1"/>
</dbReference>
<evidence type="ECO:0000256" key="5">
    <source>
        <dbReference type="ARBA" id="ARBA00022741"/>
    </source>
</evidence>
<evidence type="ECO:0000256" key="7">
    <source>
        <dbReference type="ARBA" id="ARBA00022967"/>
    </source>
</evidence>
<feature type="transmembrane region" description="Helical" evidence="13">
    <location>
        <begin position="1143"/>
        <end position="1163"/>
    </location>
</feature>
<feature type="transmembrane region" description="Helical" evidence="13">
    <location>
        <begin position="1175"/>
        <end position="1197"/>
    </location>
</feature>
<feature type="domain" description="ABC transporter" evidence="14">
    <location>
        <begin position="393"/>
        <end position="624"/>
    </location>
</feature>
<feature type="transmembrane region" description="Helical" evidence="13">
    <location>
        <begin position="1106"/>
        <end position="1131"/>
    </location>
</feature>
<evidence type="ECO:0000256" key="9">
    <source>
        <dbReference type="ARBA" id="ARBA00023136"/>
    </source>
</evidence>
<keyword evidence="16" id="KW-1185">Reference proteome</keyword>
<proteinExistence type="predicted"/>
<feature type="transmembrane region" description="Helical" evidence="13">
    <location>
        <begin position="804"/>
        <end position="831"/>
    </location>
</feature>
<dbReference type="InterPro" id="IPR003593">
    <property type="entry name" value="AAA+_ATPase"/>
</dbReference>
<feature type="transmembrane region" description="Helical" evidence="13">
    <location>
        <begin position="243"/>
        <end position="262"/>
    </location>
</feature>
<evidence type="ECO:0000256" key="1">
    <source>
        <dbReference type="ARBA" id="ARBA00004141"/>
    </source>
</evidence>
<dbReference type="Pfam" id="PF12698">
    <property type="entry name" value="ABC2_membrane_3"/>
    <property type="match status" value="2"/>
</dbReference>
<reference evidence="15" key="2">
    <citation type="submission" date="2025-09" db="UniProtKB">
        <authorList>
            <consortium name="Ensembl"/>
        </authorList>
    </citation>
    <scope>IDENTIFICATION</scope>
</reference>
<dbReference type="InterPro" id="IPR026082">
    <property type="entry name" value="ABCA"/>
</dbReference>
<keyword evidence="10" id="KW-1015">Disulfide bond</keyword>
<evidence type="ECO:0000256" key="4">
    <source>
        <dbReference type="ARBA" id="ARBA00022692"/>
    </source>
</evidence>